<dbReference type="Gene3D" id="1.10.287.110">
    <property type="entry name" value="DnaJ domain"/>
    <property type="match status" value="1"/>
</dbReference>
<dbReference type="InterPro" id="IPR053025">
    <property type="entry name" value="Mito_ATP_Synthase-Asso"/>
</dbReference>
<keyword evidence="4" id="KW-1185">Reference proteome</keyword>
<feature type="transmembrane region" description="Helical" evidence="1">
    <location>
        <begin position="166"/>
        <end position="182"/>
    </location>
</feature>
<evidence type="ECO:0000256" key="1">
    <source>
        <dbReference type="SAM" id="Phobius"/>
    </source>
</evidence>
<keyword evidence="1" id="KW-0812">Transmembrane</keyword>
<accession>A0ABD2MZ22</accession>
<evidence type="ECO:0000313" key="3">
    <source>
        <dbReference type="EMBL" id="KAL3271462.1"/>
    </source>
</evidence>
<evidence type="ECO:0000259" key="2">
    <source>
        <dbReference type="PROSITE" id="PS50076"/>
    </source>
</evidence>
<gene>
    <name evidence="3" type="ORF">HHI36_021948</name>
</gene>
<dbReference type="PRINTS" id="PR00625">
    <property type="entry name" value="JDOMAIN"/>
</dbReference>
<name>A0ABD2MZ22_9CUCU</name>
<comment type="caution">
    <text evidence="3">The sequence shown here is derived from an EMBL/GenBank/DDBJ whole genome shotgun (WGS) entry which is preliminary data.</text>
</comment>
<keyword evidence="1" id="KW-1133">Transmembrane helix</keyword>
<proteinExistence type="predicted"/>
<protein>
    <recommendedName>
        <fullName evidence="2">J domain-containing protein</fullName>
    </recommendedName>
</protein>
<dbReference type="SUPFAM" id="SSF46565">
    <property type="entry name" value="Chaperone J-domain"/>
    <property type="match status" value="1"/>
</dbReference>
<dbReference type="InterPro" id="IPR018253">
    <property type="entry name" value="DnaJ_domain_CS"/>
</dbReference>
<evidence type="ECO:0000313" key="4">
    <source>
        <dbReference type="Proteomes" id="UP001516400"/>
    </source>
</evidence>
<dbReference type="PANTHER" id="PTHR44873:SF1">
    <property type="entry name" value="DNAJ HOMOLOG SUBFAMILY C MEMBER 30, MITOCHONDRIAL"/>
    <property type="match status" value="1"/>
</dbReference>
<dbReference type="SMART" id="SM00271">
    <property type="entry name" value="DnaJ"/>
    <property type="match status" value="1"/>
</dbReference>
<dbReference type="CDD" id="cd06257">
    <property type="entry name" value="DnaJ"/>
    <property type="match status" value="1"/>
</dbReference>
<dbReference type="PANTHER" id="PTHR44873">
    <property type="entry name" value="DNAJ HOMOLOG SUBFAMILY C MEMBER 30, MITOCHONDRIAL"/>
    <property type="match status" value="1"/>
</dbReference>
<sequence length="199" mass="23523">MYNRLYLQSVRSISLFGSLRAKNFYNSLEINPNATQAEIKEAYYKLSMMYHPDKNPGTEASAKFRDISEAYEVLRNVRLRKLYDKGLFLNRTSTIHDEEINKFYQSRQNRNKPPAPSGRTPIYDFDEWSKSHYGATLARDIERNKRREMARAKQFEDREDIKKEKVIFCVFILLVLAGILIFEQEDFDKVSDPFAVKKR</sequence>
<dbReference type="Proteomes" id="UP001516400">
    <property type="component" value="Unassembled WGS sequence"/>
</dbReference>
<dbReference type="InterPro" id="IPR001623">
    <property type="entry name" value="DnaJ_domain"/>
</dbReference>
<feature type="domain" description="J" evidence="2">
    <location>
        <begin position="23"/>
        <end position="87"/>
    </location>
</feature>
<dbReference type="InterPro" id="IPR036869">
    <property type="entry name" value="J_dom_sf"/>
</dbReference>
<dbReference type="Pfam" id="PF00226">
    <property type="entry name" value="DnaJ"/>
    <property type="match status" value="1"/>
</dbReference>
<dbReference type="PROSITE" id="PS00636">
    <property type="entry name" value="DNAJ_1"/>
    <property type="match status" value="1"/>
</dbReference>
<dbReference type="PROSITE" id="PS50076">
    <property type="entry name" value="DNAJ_2"/>
    <property type="match status" value="1"/>
</dbReference>
<keyword evidence="1" id="KW-0472">Membrane</keyword>
<dbReference type="AlphaFoldDB" id="A0ABD2MZ22"/>
<organism evidence="3 4">
    <name type="scientific">Cryptolaemus montrouzieri</name>
    <dbReference type="NCBI Taxonomy" id="559131"/>
    <lineage>
        <taxon>Eukaryota</taxon>
        <taxon>Metazoa</taxon>
        <taxon>Ecdysozoa</taxon>
        <taxon>Arthropoda</taxon>
        <taxon>Hexapoda</taxon>
        <taxon>Insecta</taxon>
        <taxon>Pterygota</taxon>
        <taxon>Neoptera</taxon>
        <taxon>Endopterygota</taxon>
        <taxon>Coleoptera</taxon>
        <taxon>Polyphaga</taxon>
        <taxon>Cucujiformia</taxon>
        <taxon>Coccinelloidea</taxon>
        <taxon>Coccinellidae</taxon>
        <taxon>Scymninae</taxon>
        <taxon>Scymnini</taxon>
        <taxon>Cryptolaemus</taxon>
    </lineage>
</organism>
<dbReference type="EMBL" id="JABFTP020000042">
    <property type="protein sequence ID" value="KAL3271462.1"/>
    <property type="molecule type" value="Genomic_DNA"/>
</dbReference>
<reference evidence="3 4" key="1">
    <citation type="journal article" date="2021" name="BMC Biol.">
        <title>Horizontally acquired antibacterial genes associated with adaptive radiation of ladybird beetles.</title>
        <authorList>
            <person name="Li H.S."/>
            <person name="Tang X.F."/>
            <person name="Huang Y.H."/>
            <person name="Xu Z.Y."/>
            <person name="Chen M.L."/>
            <person name="Du X.Y."/>
            <person name="Qiu B.Y."/>
            <person name="Chen P.T."/>
            <person name="Zhang W."/>
            <person name="Slipinski A."/>
            <person name="Escalona H.E."/>
            <person name="Waterhouse R.M."/>
            <person name="Zwick A."/>
            <person name="Pang H."/>
        </authorList>
    </citation>
    <scope>NUCLEOTIDE SEQUENCE [LARGE SCALE GENOMIC DNA]</scope>
    <source>
        <strain evidence="3">SYSU2018</strain>
    </source>
</reference>